<dbReference type="Gene3D" id="3.40.390.80">
    <property type="entry name" value="Peptidase M60, enhancin-like domain 2"/>
    <property type="match status" value="1"/>
</dbReference>
<evidence type="ECO:0000313" key="4">
    <source>
        <dbReference type="EMBL" id="KOG36589.1"/>
    </source>
</evidence>
<evidence type="ECO:0000256" key="1">
    <source>
        <dbReference type="SAM" id="MobiDB-lite"/>
    </source>
</evidence>
<dbReference type="Pfam" id="PF17291">
    <property type="entry name" value="M60-like_N"/>
    <property type="match status" value="1"/>
</dbReference>
<comment type="caution">
    <text evidence="4">The sequence shown here is derived from an EMBL/GenBank/DDBJ whole genome shotgun (WGS) entry which is preliminary data.</text>
</comment>
<gene>
    <name evidence="4" type="ORF">ADK34_01260</name>
</gene>
<protein>
    <recommendedName>
        <fullName evidence="3">Peptidase M60 domain-containing protein</fullName>
    </recommendedName>
</protein>
<dbReference type="PATRIC" id="fig|1938.6.peg.267"/>
<feature type="compositionally biased region" description="Polar residues" evidence="1">
    <location>
        <begin position="28"/>
        <end position="44"/>
    </location>
</feature>
<dbReference type="OrthoDB" id="3177623at2"/>
<name>A0A0L8LEQ1_STRVR</name>
<dbReference type="SMART" id="SM01276">
    <property type="entry name" value="M60-like"/>
    <property type="match status" value="1"/>
</dbReference>
<dbReference type="EMBL" id="LGUP01000002">
    <property type="protein sequence ID" value="KOG36589.1"/>
    <property type="molecule type" value="Genomic_DNA"/>
</dbReference>
<dbReference type="InterPro" id="IPR035423">
    <property type="entry name" value="M60-like_N"/>
</dbReference>
<feature type="region of interest" description="Disordered" evidence="1">
    <location>
        <begin position="28"/>
        <end position="48"/>
    </location>
</feature>
<dbReference type="Pfam" id="PF13402">
    <property type="entry name" value="Peptidase_M60"/>
    <property type="match status" value="1"/>
</dbReference>
<reference evidence="4 5" key="1">
    <citation type="submission" date="2015-06" db="EMBL/GenBank/DDBJ databases">
        <authorList>
            <person name="Hoefler B.C."/>
            <person name="Straight P.D."/>
        </authorList>
    </citation>
    <scope>NUCLEOTIDE SEQUENCE [LARGE SCALE GENOMIC DNA]</scope>
    <source>
        <strain evidence="4 5">NRRL 3427</strain>
    </source>
</reference>
<feature type="domain" description="Peptidase M60" evidence="3">
    <location>
        <begin position="73"/>
        <end position="375"/>
    </location>
</feature>
<dbReference type="PROSITE" id="PS51257">
    <property type="entry name" value="PROKAR_LIPOPROTEIN"/>
    <property type="match status" value="1"/>
</dbReference>
<evidence type="ECO:0000313" key="5">
    <source>
        <dbReference type="Proteomes" id="UP000037023"/>
    </source>
</evidence>
<feature type="chain" id="PRO_5039163748" description="Peptidase M60 domain-containing protein" evidence="2">
    <location>
        <begin position="26"/>
        <end position="452"/>
    </location>
</feature>
<dbReference type="PROSITE" id="PS51723">
    <property type="entry name" value="PEPTIDASE_M60"/>
    <property type="match status" value="1"/>
</dbReference>
<dbReference type="RefSeq" id="WP_033202325.1">
    <property type="nucleotide sequence ID" value="NZ_LGUP01000002.1"/>
</dbReference>
<dbReference type="AlphaFoldDB" id="A0A0L8LEQ1"/>
<dbReference type="PANTHER" id="PTHR15730:SF5">
    <property type="entry name" value="SI:CH211-210B2.2-RELATED"/>
    <property type="match status" value="1"/>
</dbReference>
<dbReference type="Gene3D" id="2.60.120.1250">
    <property type="entry name" value="Peptidase M60, enhancin-like domain 1"/>
    <property type="match status" value="1"/>
</dbReference>
<dbReference type="Gene3D" id="1.10.390.30">
    <property type="entry name" value="Peptidase M60, enhancin-like domain 3"/>
    <property type="match status" value="1"/>
</dbReference>
<proteinExistence type="predicted"/>
<dbReference type="InterPro" id="IPR051244">
    <property type="entry name" value="TCAF"/>
</dbReference>
<feature type="signal peptide" evidence="2">
    <location>
        <begin position="1"/>
        <end position="25"/>
    </location>
</feature>
<dbReference type="PANTHER" id="PTHR15730">
    <property type="entry name" value="EXPERIMENTAL AUTOIMMUNE PROSTATITIS ANTIGEN 2-RELATED"/>
    <property type="match status" value="1"/>
</dbReference>
<organism evidence="4 5">
    <name type="scientific">Streptomyces viridochromogenes</name>
    <dbReference type="NCBI Taxonomy" id="1938"/>
    <lineage>
        <taxon>Bacteria</taxon>
        <taxon>Bacillati</taxon>
        <taxon>Actinomycetota</taxon>
        <taxon>Actinomycetes</taxon>
        <taxon>Kitasatosporales</taxon>
        <taxon>Streptomycetaceae</taxon>
        <taxon>Streptomyces</taxon>
    </lineage>
</organism>
<dbReference type="InterPro" id="IPR031161">
    <property type="entry name" value="Peptidase_M60_dom"/>
</dbReference>
<sequence length="452" mass="49414">MTIPRSRFLAGRAIAGLLVAALLSAGCTSERSPQPEPATSSEPTAPSALETAFEATPSFEAEQKRLGTEFHPNDAQPTGYYLPADVSLTVTVDRPDDGPVPELLVGTYGLDQGDTDEEEQPRAHLLADATTVVTDTAGGMLYVRYTSDDEGTAPPITLRFGETARPVPFHVLGETPAQEWQAQLAEAEDVPVAQFVSEHLVLTVHLDSARRNAGQDPDALLRAYERILAVQDAISGLDGEDPRDRRSPLRYFVSEGKPNINPNAYYDRVVYPADSIDEALNVSMLNENWGMWHELGHMHQQASWDWDAVDEVTVNIYSLAVQRDLGQPTRLAEDGTPEKVHTYLSAPDAERDYNAEDGDLFVRLAMFEQLRLAFGDGFYPELHKLTRRSETAADPEQYLVVSASQASGHDLVDFFTTWGVPVTDATRAEVAALQLPAPDEDPATLPIDSAAS</sequence>
<evidence type="ECO:0000259" key="3">
    <source>
        <dbReference type="PROSITE" id="PS51723"/>
    </source>
</evidence>
<keyword evidence="2" id="KW-0732">Signal</keyword>
<dbReference type="Proteomes" id="UP000037023">
    <property type="component" value="Unassembled WGS sequence"/>
</dbReference>
<evidence type="ECO:0000256" key="2">
    <source>
        <dbReference type="SAM" id="SignalP"/>
    </source>
</evidence>
<accession>A0A0L8LEQ1</accession>
<dbReference type="InterPro" id="IPR042279">
    <property type="entry name" value="Pep_M60_3"/>
</dbReference>